<keyword evidence="4" id="KW-0276">Fatty acid metabolism</keyword>
<dbReference type="PROSITE" id="PS50075">
    <property type="entry name" value="CARRIER"/>
    <property type="match status" value="1"/>
</dbReference>
<evidence type="ECO:0000313" key="8">
    <source>
        <dbReference type="EMBL" id="AMK55477.1"/>
    </source>
</evidence>
<accession>A0A140DXV0</accession>
<evidence type="ECO:0000313" key="9">
    <source>
        <dbReference type="EMBL" id="OLU47438.1"/>
    </source>
</evidence>
<name>A0A140DXV0_9FIRM</name>
<dbReference type="RefSeq" id="WP_075884467.1">
    <property type="nucleotide sequence ID" value="NZ_CAKOCV010000003.1"/>
</dbReference>
<sequence>MTESIQVLIAQNLGVDESRVTEGARLREDLGMDEISSVELAMALDELTGTETTEEDMSELITVQDIIQYLQRAG</sequence>
<keyword evidence="2" id="KW-0444">Lipid biosynthesis</keyword>
<keyword evidence="5" id="KW-0443">Lipid metabolism</keyword>
<dbReference type="Gene3D" id="1.10.1200.10">
    <property type="entry name" value="ACP-like"/>
    <property type="match status" value="1"/>
</dbReference>
<proteinExistence type="predicted"/>
<evidence type="ECO:0000256" key="6">
    <source>
        <dbReference type="ARBA" id="ARBA00023160"/>
    </source>
</evidence>
<dbReference type="GO" id="GO:0005829">
    <property type="term" value="C:cytosol"/>
    <property type="evidence" value="ECO:0007669"/>
    <property type="project" value="TreeGrafter"/>
</dbReference>
<organism evidence="8 10">
    <name type="scientific">Faecalibaculum rodentium</name>
    <dbReference type="NCBI Taxonomy" id="1702221"/>
    <lineage>
        <taxon>Bacteria</taxon>
        <taxon>Bacillati</taxon>
        <taxon>Bacillota</taxon>
        <taxon>Erysipelotrichia</taxon>
        <taxon>Erysipelotrichales</taxon>
        <taxon>Erysipelotrichaceae</taxon>
        <taxon>Faecalibaculum</taxon>
    </lineage>
</organism>
<dbReference type="KEGG" id="fro:AALO17_23430"/>
<dbReference type="Proteomes" id="UP000069771">
    <property type="component" value="Chromosome"/>
</dbReference>
<evidence type="ECO:0000256" key="3">
    <source>
        <dbReference type="ARBA" id="ARBA00022553"/>
    </source>
</evidence>
<dbReference type="PANTHER" id="PTHR20863:SF76">
    <property type="entry name" value="CARRIER DOMAIN-CONTAINING PROTEIN"/>
    <property type="match status" value="1"/>
</dbReference>
<dbReference type="EMBL" id="MPJZ01000004">
    <property type="protein sequence ID" value="OLU47438.1"/>
    <property type="molecule type" value="Genomic_DNA"/>
</dbReference>
<dbReference type="PANTHER" id="PTHR20863">
    <property type="entry name" value="ACYL CARRIER PROTEIN"/>
    <property type="match status" value="1"/>
</dbReference>
<feature type="domain" description="Carrier" evidence="7">
    <location>
        <begin position="1"/>
        <end position="74"/>
    </location>
</feature>
<dbReference type="EMBL" id="CP011391">
    <property type="protein sequence ID" value="AMK55477.1"/>
    <property type="molecule type" value="Genomic_DNA"/>
</dbReference>
<dbReference type="AlphaFoldDB" id="A0A140DXV0"/>
<keyword evidence="1" id="KW-0596">Phosphopantetheine</keyword>
<dbReference type="GO" id="GO:0016020">
    <property type="term" value="C:membrane"/>
    <property type="evidence" value="ECO:0007669"/>
    <property type="project" value="GOC"/>
</dbReference>
<keyword evidence="6" id="KW-0275">Fatty acid biosynthesis</keyword>
<dbReference type="SUPFAM" id="SSF47336">
    <property type="entry name" value="ACP-like"/>
    <property type="match status" value="1"/>
</dbReference>
<dbReference type="InterPro" id="IPR003231">
    <property type="entry name" value="ACP"/>
</dbReference>
<gene>
    <name evidence="8" type="ORF">AALO17_23430</name>
    <name evidence="9" type="ORF">BO223_00250</name>
</gene>
<dbReference type="GO" id="GO:0009245">
    <property type="term" value="P:lipid A biosynthetic process"/>
    <property type="evidence" value="ECO:0007669"/>
    <property type="project" value="TreeGrafter"/>
</dbReference>
<reference evidence="8 10" key="1">
    <citation type="journal article" date="2016" name="Gut Pathog.">
        <title>Whole genome sequencing of "Faecalibaculum rodentium" ALO17, isolated from C57BL/6J laboratory mouse feces.</title>
        <authorList>
            <person name="Lim S."/>
            <person name="Chang D.H."/>
            <person name="Ahn S."/>
            <person name="Kim B.C."/>
        </authorList>
    </citation>
    <scope>NUCLEOTIDE SEQUENCE [LARGE SCALE GENOMIC DNA]</scope>
    <source>
        <strain evidence="8 10">Alo17</strain>
    </source>
</reference>
<evidence type="ECO:0000313" key="11">
    <source>
        <dbReference type="Proteomes" id="UP000186758"/>
    </source>
</evidence>
<dbReference type="InterPro" id="IPR009081">
    <property type="entry name" value="PP-bd_ACP"/>
</dbReference>
<dbReference type="STRING" id="1702221.AALO17_23430"/>
<evidence type="ECO:0000259" key="7">
    <source>
        <dbReference type="PROSITE" id="PS50075"/>
    </source>
</evidence>
<dbReference type="GO" id="GO:0000036">
    <property type="term" value="F:acyl carrier activity"/>
    <property type="evidence" value="ECO:0007669"/>
    <property type="project" value="TreeGrafter"/>
</dbReference>
<dbReference type="OrthoDB" id="9804551at2"/>
<keyword evidence="10" id="KW-1185">Reference proteome</keyword>
<dbReference type="Pfam" id="PF00550">
    <property type="entry name" value="PP-binding"/>
    <property type="match status" value="1"/>
</dbReference>
<evidence type="ECO:0000313" key="10">
    <source>
        <dbReference type="Proteomes" id="UP000069771"/>
    </source>
</evidence>
<evidence type="ECO:0000256" key="2">
    <source>
        <dbReference type="ARBA" id="ARBA00022516"/>
    </source>
</evidence>
<protein>
    <recommendedName>
        <fullName evidence="7">Carrier domain-containing protein</fullName>
    </recommendedName>
</protein>
<dbReference type="InterPro" id="IPR036736">
    <property type="entry name" value="ACP-like_sf"/>
</dbReference>
<evidence type="ECO:0000256" key="1">
    <source>
        <dbReference type="ARBA" id="ARBA00022450"/>
    </source>
</evidence>
<dbReference type="GeneID" id="78478887"/>
<evidence type="ECO:0000256" key="5">
    <source>
        <dbReference type="ARBA" id="ARBA00023098"/>
    </source>
</evidence>
<dbReference type="GO" id="GO:0000035">
    <property type="term" value="F:acyl binding"/>
    <property type="evidence" value="ECO:0007669"/>
    <property type="project" value="TreeGrafter"/>
</dbReference>
<dbReference type="Proteomes" id="UP000186758">
    <property type="component" value="Unassembled WGS sequence"/>
</dbReference>
<evidence type="ECO:0000256" key="4">
    <source>
        <dbReference type="ARBA" id="ARBA00022832"/>
    </source>
</evidence>
<reference evidence="9 11" key="2">
    <citation type="submission" date="2016-11" db="EMBL/GenBank/DDBJ databases">
        <title>Description of two novel members of the family Erysipelotrichaceae: Ileibacterium lipovorans gen. nov., sp. nov. and Dubosiella newyorkensis, gen. nov., sp. nov.</title>
        <authorList>
            <person name="Cox L.M."/>
            <person name="Sohn J."/>
            <person name="Tyrrell K.L."/>
            <person name="Citron D.M."/>
            <person name="Lawson P.A."/>
            <person name="Patel N.B."/>
            <person name="Iizumi T."/>
            <person name="Perez-Perez G.I."/>
            <person name="Goldstein E.J."/>
            <person name="Blaser M.J."/>
        </authorList>
    </citation>
    <scope>NUCLEOTIDE SEQUENCE [LARGE SCALE GENOMIC DNA]</scope>
    <source>
        <strain evidence="9 11">NYU-BL-K8</strain>
    </source>
</reference>
<keyword evidence="3" id="KW-0597">Phosphoprotein</keyword>